<feature type="domain" description="Peptidase M20 dimerisation" evidence="11">
    <location>
        <begin position="194"/>
        <end position="299"/>
    </location>
</feature>
<keyword evidence="7 10" id="KW-0862">Zinc</keyword>
<dbReference type="Proteomes" id="UP000245383">
    <property type="component" value="Unassembled WGS sequence"/>
</dbReference>
<dbReference type="InterPro" id="IPR001261">
    <property type="entry name" value="ArgE/DapE_CS"/>
</dbReference>
<dbReference type="GO" id="GO:0005737">
    <property type="term" value="C:cytoplasm"/>
    <property type="evidence" value="ECO:0007669"/>
    <property type="project" value="UniProtKB-SubCell"/>
</dbReference>
<dbReference type="NCBIfam" id="TIGR01880">
    <property type="entry name" value="Ac-peptdase-euk"/>
    <property type="match status" value="1"/>
</dbReference>
<organism evidence="12 13">
    <name type="scientific">Smittium simulii</name>
    <dbReference type="NCBI Taxonomy" id="133385"/>
    <lineage>
        <taxon>Eukaryota</taxon>
        <taxon>Fungi</taxon>
        <taxon>Fungi incertae sedis</taxon>
        <taxon>Zoopagomycota</taxon>
        <taxon>Kickxellomycotina</taxon>
        <taxon>Harpellomycetes</taxon>
        <taxon>Harpellales</taxon>
        <taxon>Legeriomycetaceae</taxon>
        <taxon>Smittium</taxon>
    </lineage>
</organism>
<keyword evidence="5 10" id="KW-0479">Metal-binding</keyword>
<name>A0A2T9YQ14_9FUNG</name>
<dbReference type="Pfam" id="PF07687">
    <property type="entry name" value="M20_dimer"/>
    <property type="match status" value="1"/>
</dbReference>
<dbReference type="AlphaFoldDB" id="A0A2T9YQ14"/>
<dbReference type="GO" id="GO:0046872">
    <property type="term" value="F:metal ion binding"/>
    <property type="evidence" value="ECO:0007669"/>
    <property type="project" value="UniProtKB-KW"/>
</dbReference>
<feature type="binding site" evidence="10">
    <location>
        <position position="145"/>
    </location>
    <ligand>
        <name>Zn(2+)</name>
        <dbReference type="ChEBI" id="CHEBI:29105"/>
        <label>2</label>
    </ligand>
</feature>
<dbReference type="PROSITE" id="PS00758">
    <property type="entry name" value="ARGE_DAPE_CPG2_1"/>
    <property type="match status" value="1"/>
</dbReference>
<dbReference type="PANTHER" id="PTHR45892">
    <property type="entry name" value="AMINOACYLASE-1"/>
    <property type="match status" value="1"/>
</dbReference>
<dbReference type="OrthoDB" id="3064516at2759"/>
<feature type="binding site" evidence="10">
    <location>
        <position position="73"/>
    </location>
    <ligand>
        <name>Zn(2+)</name>
        <dbReference type="ChEBI" id="CHEBI:29105"/>
        <label>1</label>
    </ligand>
</feature>
<dbReference type="Gene3D" id="3.30.70.360">
    <property type="match status" value="1"/>
</dbReference>
<evidence type="ECO:0000256" key="4">
    <source>
        <dbReference type="ARBA" id="ARBA00022490"/>
    </source>
</evidence>
<evidence type="ECO:0000256" key="8">
    <source>
        <dbReference type="ARBA" id="ARBA00029656"/>
    </source>
</evidence>
<evidence type="ECO:0000256" key="2">
    <source>
        <dbReference type="ARBA" id="ARBA00006247"/>
    </source>
</evidence>
<keyword evidence="4" id="KW-0963">Cytoplasm</keyword>
<comment type="subcellular location">
    <subcellularLocation>
        <location evidence="1">Cytoplasm</location>
    </subcellularLocation>
</comment>
<reference evidence="12 13" key="1">
    <citation type="journal article" date="2018" name="MBio">
        <title>Comparative Genomics Reveals the Core Gene Toolbox for the Fungus-Insect Symbiosis.</title>
        <authorList>
            <person name="Wang Y."/>
            <person name="Stata M."/>
            <person name="Wang W."/>
            <person name="Stajich J.E."/>
            <person name="White M.M."/>
            <person name="Moncalvo J.M."/>
        </authorList>
    </citation>
    <scope>NUCLEOTIDE SEQUENCE [LARGE SCALE GENOMIC DNA]</scope>
    <source>
        <strain evidence="12 13">SWE-8-4</strain>
    </source>
</reference>
<dbReference type="InterPro" id="IPR052083">
    <property type="entry name" value="Aminoacylase-1_M20A"/>
</dbReference>
<evidence type="ECO:0000256" key="5">
    <source>
        <dbReference type="ARBA" id="ARBA00022723"/>
    </source>
</evidence>
<dbReference type="EC" id="3.5.1.14" evidence="3"/>
<sequence length="400" mass="45245">MEPAPVTRFRKYLQIKTVQPTPDYAACTEFLIEQAKEIGLEYQIHECVKGKPIVILKSIGTDPTLKTIMFSSHTDVVPVFEDKWDYPPFAAERVKLENGNYNIYARGAQDMKVTGSAYLEALRNLKSSGKHHKRTIIALFAPDEEIYSIEGMDMFVNTEEFKDLNVGFDIDEGDPSFNDETFFFTAERVTCPVAFTAYGNTGHGSQFIEGTAIEKIMPVINEIIQFRTKQHNIIKHYGPLELIHQGEVTSANLTMLSGGTQVNVVPASYTATFDFRVTPNVNFLEFCQYLKDLAAKNDVKIEFLSKTTGNPVTEYSESDPFMASLQRTLKKHNKKPRHIIMSAATDARFVRRAGIPAVGINPMLNHKQLAHDHNEYVDESEFLKSITFYEDLMIELANTD</sequence>
<dbReference type="Gene3D" id="3.40.630.10">
    <property type="entry name" value="Zn peptidases"/>
    <property type="match status" value="1"/>
</dbReference>
<keyword evidence="6" id="KW-0378">Hydrolase</keyword>
<dbReference type="InterPro" id="IPR010159">
    <property type="entry name" value="N-acyl_aa_amidohydrolase"/>
</dbReference>
<evidence type="ECO:0000256" key="10">
    <source>
        <dbReference type="PIRSR" id="PIRSR036696-2"/>
    </source>
</evidence>
<dbReference type="InterPro" id="IPR011650">
    <property type="entry name" value="Peptidase_M20_dimer"/>
</dbReference>
<protein>
    <recommendedName>
        <fullName evidence="3">N-acyl-aliphatic-L-amino acid amidohydrolase</fullName>
        <ecNumber evidence="3">3.5.1.14</ecNumber>
    </recommendedName>
    <alternativeName>
        <fullName evidence="8">N-acyl-L-amino-acid amidohydrolase</fullName>
    </alternativeName>
</protein>
<evidence type="ECO:0000256" key="3">
    <source>
        <dbReference type="ARBA" id="ARBA00011913"/>
    </source>
</evidence>
<dbReference type="PIRSF" id="PIRSF036696">
    <property type="entry name" value="ACY-1"/>
    <property type="match status" value="1"/>
</dbReference>
<feature type="binding site" evidence="10">
    <location>
        <position position="110"/>
    </location>
    <ligand>
        <name>Zn(2+)</name>
        <dbReference type="ChEBI" id="CHEBI:29105"/>
        <label>1</label>
    </ligand>
</feature>
<dbReference type="SUPFAM" id="SSF53187">
    <property type="entry name" value="Zn-dependent exopeptidases"/>
    <property type="match status" value="1"/>
</dbReference>
<evidence type="ECO:0000256" key="1">
    <source>
        <dbReference type="ARBA" id="ARBA00004496"/>
    </source>
</evidence>
<evidence type="ECO:0000313" key="13">
    <source>
        <dbReference type="Proteomes" id="UP000245383"/>
    </source>
</evidence>
<dbReference type="EMBL" id="MBFR01000091">
    <property type="protein sequence ID" value="PVU94429.1"/>
    <property type="molecule type" value="Genomic_DNA"/>
</dbReference>
<dbReference type="GO" id="GO:0004046">
    <property type="term" value="F:aminoacylase activity"/>
    <property type="evidence" value="ECO:0007669"/>
    <property type="project" value="UniProtKB-EC"/>
</dbReference>
<accession>A0A2T9YQ14</accession>
<evidence type="ECO:0000313" key="12">
    <source>
        <dbReference type="EMBL" id="PVU94429.1"/>
    </source>
</evidence>
<dbReference type="Pfam" id="PF01546">
    <property type="entry name" value="Peptidase_M20"/>
    <property type="match status" value="1"/>
</dbReference>
<gene>
    <name evidence="12" type="ORF">BB561_002562</name>
</gene>
<evidence type="ECO:0000256" key="9">
    <source>
        <dbReference type="PIRSR" id="PIRSR036696-1"/>
    </source>
</evidence>
<comment type="caution">
    <text evidence="12">The sequence shown here is derived from an EMBL/GenBank/DDBJ whole genome shotgun (WGS) entry which is preliminary data.</text>
</comment>
<dbReference type="InterPro" id="IPR002933">
    <property type="entry name" value="Peptidase_M20"/>
</dbReference>
<evidence type="ECO:0000256" key="6">
    <source>
        <dbReference type="ARBA" id="ARBA00022801"/>
    </source>
</evidence>
<dbReference type="InterPro" id="IPR036264">
    <property type="entry name" value="Bact_exopeptidase_dim_dom"/>
</dbReference>
<feature type="binding site" evidence="10">
    <location>
        <position position="172"/>
    </location>
    <ligand>
        <name>Zn(2+)</name>
        <dbReference type="ChEBI" id="CHEBI:29105"/>
        <label>1</label>
    </ligand>
</feature>
<dbReference type="STRING" id="133385.A0A2T9YQ14"/>
<feature type="active site" description="Proton acceptor" evidence="9">
    <location>
        <position position="144"/>
    </location>
</feature>
<dbReference type="SUPFAM" id="SSF55031">
    <property type="entry name" value="Bacterial exopeptidase dimerisation domain"/>
    <property type="match status" value="1"/>
</dbReference>
<dbReference type="PANTHER" id="PTHR45892:SF1">
    <property type="entry name" value="AMINOACYLASE-1"/>
    <property type="match status" value="1"/>
</dbReference>
<feature type="binding site" evidence="10">
    <location>
        <position position="371"/>
    </location>
    <ligand>
        <name>Zn(2+)</name>
        <dbReference type="ChEBI" id="CHEBI:29105"/>
        <label>2</label>
    </ligand>
</feature>
<feature type="active site" evidence="9">
    <location>
        <position position="75"/>
    </location>
</feature>
<comment type="cofactor">
    <cofactor evidence="10">
        <name>Zn(2+)</name>
        <dbReference type="ChEBI" id="CHEBI:29105"/>
    </cofactor>
    <text evidence="10">Binds 2 Zn(2+) ions per subunit.</text>
</comment>
<proteinExistence type="inferred from homology"/>
<feature type="binding site" evidence="10">
    <location>
        <position position="110"/>
    </location>
    <ligand>
        <name>Zn(2+)</name>
        <dbReference type="ChEBI" id="CHEBI:29105"/>
        <label>2</label>
    </ligand>
</feature>
<dbReference type="Gene3D" id="1.10.150.900">
    <property type="match status" value="1"/>
</dbReference>
<keyword evidence="13" id="KW-1185">Reference proteome</keyword>
<comment type="similarity">
    <text evidence="2">Belongs to the peptidase M20A family.</text>
</comment>
<evidence type="ECO:0000256" key="7">
    <source>
        <dbReference type="ARBA" id="ARBA00022833"/>
    </source>
</evidence>
<evidence type="ECO:0000259" key="11">
    <source>
        <dbReference type="Pfam" id="PF07687"/>
    </source>
</evidence>
<dbReference type="GO" id="GO:0006520">
    <property type="term" value="P:amino acid metabolic process"/>
    <property type="evidence" value="ECO:0007669"/>
    <property type="project" value="InterPro"/>
</dbReference>